<accession>A0AA40DR38</accession>
<evidence type="ECO:0000313" key="2">
    <source>
        <dbReference type="Proteomes" id="UP001172159"/>
    </source>
</evidence>
<keyword evidence="2" id="KW-1185">Reference proteome</keyword>
<organism evidence="1 2">
    <name type="scientific">Apiosordaria backusii</name>
    <dbReference type="NCBI Taxonomy" id="314023"/>
    <lineage>
        <taxon>Eukaryota</taxon>
        <taxon>Fungi</taxon>
        <taxon>Dikarya</taxon>
        <taxon>Ascomycota</taxon>
        <taxon>Pezizomycotina</taxon>
        <taxon>Sordariomycetes</taxon>
        <taxon>Sordariomycetidae</taxon>
        <taxon>Sordariales</taxon>
        <taxon>Lasiosphaeriaceae</taxon>
        <taxon>Apiosordaria</taxon>
    </lineage>
</organism>
<evidence type="ECO:0000313" key="1">
    <source>
        <dbReference type="EMBL" id="KAK0710361.1"/>
    </source>
</evidence>
<gene>
    <name evidence="1" type="ORF">B0T21DRAFT_352573</name>
</gene>
<dbReference type="InterPro" id="IPR027417">
    <property type="entry name" value="P-loop_NTPase"/>
</dbReference>
<proteinExistence type="predicted"/>
<dbReference type="AlphaFoldDB" id="A0AA40DR38"/>
<comment type="caution">
    <text evidence="1">The sequence shown here is derived from an EMBL/GenBank/DDBJ whole genome shotgun (WGS) entry which is preliminary data.</text>
</comment>
<name>A0AA40DR38_9PEZI</name>
<dbReference type="EMBL" id="JAUKTV010000017">
    <property type="protein sequence ID" value="KAK0710361.1"/>
    <property type="molecule type" value="Genomic_DNA"/>
</dbReference>
<reference evidence="1" key="1">
    <citation type="submission" date="2023-06" db="EMBL/GenBank/DDBJ databases">
        <title>Genome-scale phylogeny and comparative genomics of the fungal order Sordariales.</title>
        <authorList>
            <consortium name="Lawrence Berkeley National Laboratory"/>
            <person name="Hensen N."/>
            <person name="Bonometti L."/>
            <person name="Westerberg I."/>
            <person name="Brannstrom I.O."/>
            <person name="Guillou S."/>
            <person name="Cros-Aarteil S."/>
            <person name="Calhoun S."/>
            <person name="Haridas S."/>
            <person name="Kuo A."/>
            <person name="Mondo S."/>
            <person name="Pangilinan J."/>
            <person name="Riley R."/>
            <person name="Labutti K."/>
            <person name="Andreopoulos B."/>
            <person name="Lipzen A."/>
            <person name="Chen C."/>
            <person name="Yanf M."/>
            <person name="Daum C."/>
            <person name="Ng V."/>
            <person name="Clum A."/>
            <person name="Steindorff A."/>
            <person name="Ohm R."/>
            <person name="Martin F."/>
            <person name="Silar P."/>
            <person name="Natvig D."/>
            <person name="Lalanne C."/>
            <person name="Gautier V."/>
            <person name="Ament-Velasquez S.L."/>
            <person name="Kruys A."/>
            <person name="Hutchinson M.I."/>
            <person name="Powell A.J."/>
            <person name="Barry K."/>
            <person name="Miller A.N."/>
            <person name="Grigoriev I.V."/>
            <person name="Debuchy R."/>
            <person name="Gladieux P."/>
            <person name="Thoren M.H."/>
            <person name="Johannesson H."/>
        </authorList>
    </citation>
    <scope>NUCLEOTIDE SEQUENCE</scope>
    <source>
        <strain evidence="1">CBS 540.89</strain>
    </source>
</reference>
<sequence length="236" mass="27799">MLLIYLISSTDLLNSIKIYYRATLKELTIKIEKIAEQFCYNYLNLDDKGRYYYFNVDYRFEDNKSSVPASNKFVDRPFDTAGLERYLLPRSRRNYGHKIFVLYRLTTFSSVFWLDGRSEDRLRQSLAGCVSRIPEGQIPNRSKNHALNNEDDLNLVVMEVLEWLARPDNTDWLLVFDNVDQDHEQGRSTVKDDLIRFNIYNKLKSLYKLAIMVVDFQCPIRGAYSRLGGFREIKAD</sequence>
<protein>
    <submittedName>
        <fullName evidence="1">Uncharacterized protein</fullName>
    </submittedName>
</protein>
<dbReference type="Gene3D" id="3.40.50.300">
    <property type="entry name" value="P-loop containing nucleotide triphosphate hydrolases"/>
    <property type="match status" value="1"/>
</dbReference>
<dbReference type="Proteomes" id="UP001172159">
    <property type="component" value="Unassembled WGS sequence"/>
</dbReference>